<dbReference type="Proteomes" id="UP000001056">
    <property type="component" value="Unassembled WGS sequence"/>
</dbReference>
<accession>Q2GM85</accession>
<keyword evidence="3" id="KW-1185">Reference proteome</keyword>
<feature type="chain" id="PRO_5004207937" description="Cyanovirin-N domain-containing protein" evidence="1">
    <location>
        <begin position="18"/>
        <end position="147"/>
    </location>
</feature>
<dbReference type="Gene3D" id="2.60.20.10">
    <property type="entry name" value="Crystallins"/>
    <property type="match status" value="1"/>
</dbReference>
<protein>
    <recommendedName>
        <fullName evidence="4">Cyanovirin-N domain-containing protein</fullName>
    </recommendedName>
</protein>
<dbReference type="RefSeq" id="XP_001226186.1">
    <property type="nucleotide sequence ID" value="XM_001226185.1"/>
</dbReference>
<sequence>MQLSQVLALTFAITAMAKVYNDNSPIPDSVALPIDAVVMQADVFGTAVDTVSAKLRRKAPLQARDFSIYVCEHSNFNGACLDLGGVASGVCYNINGIWNDVISSTDTRGHTCTMFEHHGCTGDQSTVNGRVNWGYMNDKISSYRCFD</sequence>
<dbReference type="InParanoid" id="Q2GM85"/>
<gene>
    <name evidence="2" type="ORF">CHGG_10919</name>
</gene>
<evidence type="ECO:0008006" key="4">
    <source>
        <dbReference type="Google" id="ProtNLM"/>
    </source>
</evidence>
<feature type="signal peptide" evidence="1">
    <location>
        <begin position="1"/>
        <end position="17"/>
    </location>
</feature>
<evidence type="ECO:0000313" key="3">
    <source>
        <dbReference type="Proteomes" id="UP000001056"/>
    </source>
</evidence>
<evidence type="ECO:0000256" key="1">
    <source>
        <dbReference type="SAM" id="SignalP"/>
    </source>
</evidence>
<reference evidence="3" key="1">
    <citation type="journal article" date="2015" name="Genome Announc.">
        <title>Draft genome sequence of the cellulolytic fungus Chaetomium globosum.</title>
        <authorList>
            <person name="Cuomo C.A."/>
            <person name="Untereiner W.A."/>
            <person name="Ma L.-J."/>
            <person name="Grabherr M."/>
            <person name="Birren B.W."/>
        </authorList>
    </citation>
    <scope>NUCLEOTIDE SEQUENCE [LARGE SCALE GENOMIC DNA]</scope>
    <source>
        <strain evidence="3">ATCC 6205 / CBS 148.51 / DSM 1962 / NBRC 6347 / NRRL 1970</strain>
    </source>
</reference>
<dbReference type="GeneID" id="4397274"/>
<dbReference type="SUPFAM" id="SSF49695">
    <property type="entry name" value="gamma-Crystallin-like"/>
    <property type="match status" value="1"/>
</dbReference>
<evidence type="ECO:0000313" key="2">
    <source>
        <dbReference type="EMBL" id="EAQ83101.1"/>
    </source>
</evidence>
<dbReference type="InterPro" id="IPR011024">
    <property type="entry name" value="G_crystallin-like"/>
</dbReference>
<dbReference type="EMBL" id="CH408036">
    <property type="protein sequence ID" value="EAQ83101.1"/>
    <property type="molecule type" value="Genomic_DNA"/>
</dbReference>
<dbReference type="HOGENOM" id="CLU_1767840_0_0_1"/>
<keyword evidence="1" id="KW-0732">Signal</keyword>
<name>Q2GM85_CHAGB</name>
<organism evidence="2 3">
    <name type="scientific">Chaetomium globosum (strain ATCC 6205 / CBS 148.51 / DSM 1962 / NBRC 6347 / NRRL 1970)</name>
    <name type="common">Soil fungus</name>
    <dbReference type="NCBI Taxonomy" id="306901"/>
    <lineage>
        <taxon>Eukaryota</taxon>
        <taxon>Fungi</taxon>
        <taxon>Dikarya</taxon>
        <taxon>Ascomycota</taxon>
        <taxon>Pezizomycotina</taxon>
        <taxon>Sordariomycetes</taxon>
        <taxon>Sordariomycetidae</taxon>
        <taxon>Sordariales</taxon>
        <taxon>Chaetomiaceae</taxon>
        <taxon>Chaetomium</taxon>
    </lineage>
</organism>
<proteinExistence type="predicted"/>
<dbReference type="AlphaFoldDB" id="Q2GM85"/>
<dbReference type="VEuPathDB" id="FungiDB:CHGG_10919"/>
<dbReference type="OrthoDB" id="4571120at2759"/>